<dbReference type="RefSeq" id="WP_239679153.1">
    <property type="nucleotide sequence ID" value="NZ_CP070499.1"/>
</dbReference>
<feature type="active site" description="Proton donor/acceptor" evidence="2">
    <location>
        <position position="204"/>
    </location>
</feature>
<evidence type="ECO:0000256" key="2">
    <source>
        <dbReference type="PIRSR" id="PIRSR605511-1"/>
    </source>
</evidence>
<dbReference type="KEGG" id="nhy:JQS43_11880"/>
<evidence type="ECO:0000313" key="6">
    <source>
        <dbReference type="Proteomes" id="UP000662857"/>
    </source>
</evidence>
<gene>
    <name evidence="5" type="ORF">JQS43_11880</name>
</gene>
<feature type="binding site" evidence="3">
    <location>
        <position position="155"/>
    </location>
    <ligand>
        <name>a divalent metal cation</name>
        <dbReference type="ChEBI" id="CHEBI:60240"/>
    </ligand>
</feature>
<reference evidence="5" key="1">
    <citation type="submission" date="2021-02" db="EMBL/GenBank/DDBJ databases">
        <title>Natrosporangium hydrolyticum gen. nov., sp. nov, a haloalkaliphilic actinobacterium from a soda solonchak soil.</title>
        <authorList>
            <person name="Sorokin D.Y."/>
            <person name="Khijniak T.V."/>
            <person name="Zakharycheva A.P."/>
            <person name="Boueva O.V."/>
            <person name="Ariskina E.V."/>
            <person name="Hahnke R.L."/>
            <person name="Bunk B."/>
            <person name="Sproer C."/>
            <person name="Schumann P."/>
            <person name="Evtushenko L.I."/>
            <person name="Kublanov I.V."/>
        </authorList>
    </citation>
    <scope>NUCLEOTIDE SEQUENCE</scope>
    <source>
        <strain evidence="5">DSM 106523</strain>
    </source>
</reference>
<feature type="binding site" evidence="3">
    <location>
        <position position="13"/>
    </location>
    <ligand>
        <name>a divalent metal cation</name>
        <dbReference type="ChEBI" id="CHEBI:60240"/>
    </ligand>
</feature>
<evidence type="ECO:0000313" key="5">
    <source>
        <dbReference type="EMBL" id="QSB16908.1"/>
    </source>
</evidence>
<evidence type="ECO:0000259" key="4">
    <source>
        <dbReference type="Pfam" id="PF08450"/>
    </source>
</evidence>
<keyword evidence="3" id="KW-0862">Zinc</keyword>
<evidence type="ECO:0000256" key="1">
    <source>
        <dbReference type="ARBA" id="ARBA00008853"/>
    </source>
</evidence>
<feature type="binding site" evidence="3">
    <location>
        <position position="126"/>
    </location>
    <ligand>
        <name>substrate</name>
    </ligand>
</feature>
<sequence>MDVFDDRPCQLAEGPFYDPATGRVGWVDILGCRVRWRDLATGETGEVTTSGHVGAAVLRRGGGMVLCLPAGPVLLDDAGQQRHLGTFAEADQVAGAPPAADAPARRSNDAKADPAGRLWLGTMAYDETPGAGALYRLDPGASAPVRVLGEVTISNGLGWSPDHRLMYYVDTPTGRIDVFDFDLASGAITNRRPFVTVAGEGSPDGLCVDAAGGVWVALFNGGAVRRYTPEGALDRVVEVGTPMVTSCAFAGPDHRQLIITTARLDRDDPRAGLIYVHEPGDVTGLPVERFAG</sequence>
<feature type="domain" description="SMP-30/Gluconolactonase/LRE-like region" evidence="4">
    <location>
        <begin position="11"/>
        <end position="263"/>
    </location>
</feature>
<evidence type="ECO:0000256" key="3">
    <source>
        <dbReference type="PIRSR" id="PIRSR605511-2"/>
    </source>
</evidence>
<organism evidence="5 6">
    <name type="scientific">Natronosporangium hydrolyticum</name>
    <dbReference type="NCBI Taxonomy" id="2811111"/>
    <lineage>
        <taxon>Bacteria</taxon>
        <taxon>Bacillati</taxon>
        <taxon>Actinomycetota</taxon>
        <taxon>Actinomycetes</taxon>
        <taxon>Micromonosporales</taxon>
        <taxon>Micromonosporaceae</taxon>
        <taxon>Natronosporangium</taxon>
    </lineage>
</organism>
<dbReference type="InterPro" id="IPR013658">
    <property type="entry name" value="SGL"/>
</dbReference>
<comment type="similarity">
    <text evidence="1">Belongs to the SMP-30/CGR1 family.</text>
</comment>
<dbReference type="GO" id="GO:0005509">
    <property type="term" value="F:calcium ion binding"/>
    <property type="evidence" value="ECO:0007669"/>
    <property type="project" value="TreeGrafter"/>
</dbReference>
<feature type="binding site" evidence="3">
    <location>
        <position position="106"/>
    </location>
    <ligand>
        <name>substrate</name>
    </ligand>
</feature>
<dbReference type="SUPFAM" id="SSF63829">
    <property type="entry name" value="Calcium-dependent phosphotriesterase"/>
    <property type="match status" value="1"/>
</dbReference>
<feature type="binding site" evidence="3">
    <location>
        <position position="108"/>
    </location>
    <ligand>
        <name>substrate</name>
    </ligand>
</feature>
<name>A0A895YSB7_9ACTN</name>
<dbReference type="Pfam" id="PF08450">
    <property type="entry name" value="SGL"/>
    <property type="match status" value="1"/>
</dbReference>
<accession>A0A895YSB7</accession>
<dbReference type="PRINTS" id="PR01790">
    <property type="entry name" value="SMP30FAMILY"/>
</dbReference>
<dbReference type="Proteomes" id="UP000662857">
    <property type="component" value="Chromosome"/>
</dbReference>
<dbReference type="GO" id="GO:0004341">
    <property type="term" value="F:gluconolactonase activity"/>
    <property type="evidence" value="ECO:0007669"/>
    <property type="project" value="TreeGrafter"/>
</dbReference>
<dbReference type="PANTHER" id="PTHR10907">
    <property type="entry name" value="REGUCALCIN"/>
    <property type="match status" value="1"/>
</dbReference>
<feature type="binding site" evidence="3">
    <location>
        <position position="204"/>
    </location>
    <ligand>
        <name>a divalent metal cation</name>
        <dbReference type="ChEBI" id="CHEBI:60240"/>
    </ligand>
</feature>
<dbReference type="GO" id="GO:0019853">
    <property type="term" value="P:L-ascorbic acid biosynthetic process"/>
    <property type="evidence" value="ECO:0007669"/>
    <property type="project" value="TreeGrafter"/>
</dbReference>
<protein>
    <submittedName>
        <fullName evidence="5">SMP-30/gluconolactonase/LRE family protein</fullName>
    </submittedName>
</protein>
<comment type="cofactor">
    <cofactor evidence="3">
        <name>Zn(2+)</name>
        <dbReference type="ChEBI" id="CHEBI:29105"/>
    </cofactor>
    <text evidence="3">Binds 1 divalent metal cation per subunit.</text>
</comment>
<proteinExistence type="inferred from homology"/>
<keyword evidence="6" id="KW-1185">Reference proteome</keyword>
<dbReference type="InterPro" id="IPR005511">
    <property type="entry name" value="SMP-30"/>
</dbReference>
<dbReference type="PANTHER" id="PTHR10907:SF47">
    <property type="entry name" value="REGUCALCIN"/>
    <property type="match status" value="1"/>
</dbReference>
<dbReference type="InterPro" id="IPR011042">
    <property type="entry name" value="6-blade_b-propeller_TolB-like"/>
</dbReference>
<keyword evidence="3" id="KW-0479">Metal-binding</keyword>
<dbReference type="EMBL" id="CP070499">
    <property type="protein sequence ID" value="QSB16908.1"/>
    <property type="molecule type" value="Genomic_DNA"/>
</dbReference>
<dbReference type="Gene3D" id="2.120.10.30">
    <property type="entry name" value="TolB, C-terminal domain"/>
    <property type="match status" value="1"/>
</dbReference>
<dbReference type="AlphaFoldDB" id="A0A895YSB7"/>